<dbReference type="EMBL" id="JAQMWT010000362">
    <property type="protein sequence ID" value="KAJ8603028.1"/>
    <property type="molecule type" value="Genomic_DNA"/>
</dbReference>
<keyword evidence="1" id="KW-0472">Membrane</keyword>
<reference evidence="2" key="1">
    <citation type="submission" date="2023-01" db="EMBL/GenBank/DDBJ databases">
        <title>Metagenome sequencing of chrysophaentin producing Chrysophaeum taylorii.</title>
        <authorList>
            <person name="Davison J."/>
            <person name="Bewley C."/>
        </authorList>
    </citation>
    <scope>NUCLEOTIDE SEQUENCE</scope>
    <source>
        <strain evidence="2">NIES-1699</strain>
    </source>
</reference>
<dbReference type="Gene3D" id="3.40.50.450">
    <property type="match status" value="1"/>
</dbReference>
<dbReference type="PANTHER" id="PTHR31223:SF70">
    <property type="entry name" value="LOG FAMILY PROTEIN YJL055W"/>
    <property type="match status" value="1"/>
</dbReference>
<proteinExistence type="predicted"/>
<accession>A0AAD7UEV4</accession>
<evidence type="ECO:0000313" key="3">
    <source>
        <dbReference type="Proteomes" id="UP001230188"/>
    </source>
</evidence>
<keyword evidence="1" id="KW-0812">Transmembrane</keyword>
<dbReference type="NCBIfam" id="TIGR00730">
    <property type="entry name" value="Rossman fold protein, TIGR00730 family"/>
    <property type="match status" value="1"/>
</dbReference>
<dbReference type="GO" id="GO:0016799">
    <property type="term" value="F:hydrolase activity, hydrolyzing N-glycosyl compounds"/>
    <property type="evidence" value="ECO:0007669"/>
    <property type="project" value="TreeGrafter"/>
</dbReference>
<keyword evidence="1" id="KW-1133">Transmembrane helix</keyword>
<gene>
    <name evidence="2" type="ORF">CTAYLR_001584</name>
</gene>
<dbReference type="GO" id="GO:0009691">
    <property type="term" value="P:cytokinin biosynthetic process"/>
    <property type="evidence" value="ECO:0007669"/>
    <property type="project" value="InterPro"/>
</dbReference>
<dbReference type="AlphaFoldDB" id="A0AAD7UEV4"/>
<evidence type="ECO:0000313" key="2">
    <source>
        <dbReference type="EMBL" id="KAJ8603028.1"/>
    </source>
</evidence>
<comment type="caution">
    <text evidence="2">The sequence shown here is derived from an EMBL/GenBank/DDBJ whole genome shotgun (WGS) entry which is preliminary data.</text>
</comment>
<protein>
    <recommendedName>
        <fullName evidence="4">Cytokinin riboside 5'-monophosphate phosphoribohydrolase</fullName>
    </recommendedName>
</protein>
<keyword evidence="3" id="KW-1185">Reference proteome</keyword>
<name>A0AAD7UEV4_9STRA</name>
<dbReference type="Pfam" id="PF03641">
    <property type="entry name" value="Lysine_decarbox"/>
    <property type="match status" value="1"/>
</dbReference>
<dbReference type="InterPro" id="IPR005269">
    <property type="entry name" value="LOG"/>
</dbReference>
<dbReference type="SUPFAM" id="SSF102405">
    <property type="entry name" value="MCP/YpsA-like"/>
    <property type="match status" value="1"/>
</dbReference>
<dbReference type="InterPro" id="IPR031100">
    <property type="entry name" value="LOG_fam"/>
</dbReference>
<feature type="transmembrane region" description="Helical" evidence="1">
    <location>
        <begin position="201"/>
        <end position="220"/>
    </location>
</feature>
<evidence type="ECO:0008006" key="4">
    <source>
        <dbReference type="Google" id="ProtNLM"/>
    </source>
</evidence>
<sequence>MRIAAYASASSATPDTYLASAAALGDAVARRGHVLVNGGGKQGGMGAMNKACREAGGHIVCVIHERFVVDGVDFAEADEMVVATGESLGERKRLLAAQADVIVALPGGVGTLDELLEAAALSQLDFCSAKPVALLNVDGFYDGLLAQLDRAFRDKLLRKSPSSIIYPATSVADLLRWCEDRSQQQAGGAPPPRRRRQSPPAATLLFSAFAVGALCGIALARGRS</sequence>
<evidence type="ECO:0000256" key="1">
    <source>
        <dbReference type="SAM" id="Phobius"/>
    </source>
</evidence>
<dbReference type="PANTHER" id="PTHR31223">
    <property type="entry name" value="LOG FAMILY PROTEIN YJL055W"/>
    <property type="match status" value="1"/>
</dbReference>
<organism evidence="2 3">
    <name type="scientific">Chrysophaeum taylorii</name>
    <dbReference type="NCBI Taxonomy" id="2483200"/>
    <lineage>
        <taxon>Eukaryota</taxon>
        <taxon>Sar</taxon>
        <taxon>Stramenopiles</taxon>
        <taxon>Ochrophyta</taxon>
        <taxon>Pelagophyceae</taxon>
        <taxon>Pelagomonadales</taxon>
        <taxon>Pelagomonadaceae</taxon>
        <taxon>Chrysophaeum</taxon>
    </lineage>
</organism>
<dbReference type="Proteomes" id="UP001230188">
    <property type="component" value="Unassembled WGS sequence"/>
</dbReference>
<dbReference type="GO" id="GO:0005829">
    <property type="term" value="C:cytosol"/>
    <property type="evidence" value="ECO:0007669"/>
    <property type="project" value="TreeGrafter"/>
</dbReference>